<proteinExistence type="predicted"/>
<dbReference type="Proteomes" id="UP000830055">
    <property type="component" value="Chromosome"/>
</dbReference>
<accession>A0ABM7WCS1</accession>
<evidence type="ECO:0000313" key="2">
    <source>
        <dbReference type="Proteomes" id="UP000830055"/>
    </source>
</evidence>
<sequence length="170" mass="18585">MFDLPRKVESRLAGLLTGQSFDDPDGGVRPLRTFVLGLPAKRETAAQGQDYPFAVIRLLGGDETHQDGKLRVRIIGGLWVNPAAGEDLDGDGTVEDAADGDDGRLARAERDVGRLLTAIRALGADGNYSPYSLEAMKWWLGDEDGQQPEPDLYYVTADLVFTQEPVFTNY</sequence>
<dbReference type="EMBL" id="AP025516">
    <property type="protein sequence ID" value="BDD88704.1"/>
    <property type="molecule type" value="Genomic_DNA"/>
</dbReference>
<evidence type="ECO:0008006" key="3">
    <source>
        <dbReference type="Google" id="ProtNLM"/>
    </source>
</evidence>
<keyword evidence="2" id="KW-1185">Reference proteome</keyword>
<name>A0ABM7WCS1_9BACT</name>
<gene>
    <name evidence="1" type="ORF">DPPLL_30690</name>
</gene>
<dbReference type="RefSeq" id="WP_284152038.1">
    <property type="nucleotide sequence ID" value="NZ_AP025516.1"/>
</dbReference>
<reference evidence="1 2" key="1">
    <citation type="submission" date="2022-01" db="EMBL/GenBank/DDBJ databases">
        <title>Desulfofustis limnae sp. nov., a novel mesophilic sulfate-reducing bacterium isolated from marsh soil.</title>
        <authorList>
            <person name="Watanabe M."/>
            <person name="Takahashi A."/>
            <person name="Kojima H."/>
            <person name="Fukui M."/>
        </authorList>
    </citation>
    <scope>NUCLEOTIDE SEQUENCE [LARGE SCALE GENOMIC DNA]</scope>
    <source>
        <strain evidence="1 2">PPLL</strain>
    </source>
</reference>
<organism evidence="1 2">
    <name type="scientific">Desulfofustis limnaeus</name>
    <dbReference type="NCBI Taxonomy" id="2740163"/>
    <lineage>
        <taxon>Bacteria</taxon>
        <taxon>Pseudomonadati</taxon>
        <taxon>Thermodesulfobacteriota</taxon>
        <taxon>Desulfobulbia</taxon>
        <taxon>Desulfobulbales</taxon>
        <taxon>Desulfocapsaceae</taxon>
        <taxon>Desulfofustis</taxon>
    </lineage>
</organism>
<evidence type="ECO:0000313" key="1">
    <source>
        <dbReference type="EMBL" id="BDD88704.1"/>
    </source>
</evidence>
<protein>
    <recommendedName>
        <fullName evidence="3">Tail terminator</fullName>
    </recommendedName>
</protein>